<evidence type="ECO:0000256" key="4">
    <source>
        <dbReference type="ARBA" id="ARBA00022989"/>
    </source>
</evidence>
<evidence type="ECO:0000256" key="5">
    <source>
        <dbReference type="ARBA" id="ARBA00023063"/>
    </source>
</evidence>
<feature type="transmembrane region" description="Helical" evidence="7">
    <location>
        <begin position="349"/>
        <end position="366"/>
    </location>
</feature>
<feature type="transmembrane region" description="Helical" evidence="7">
    <location>
        <begin position="154"/>
        <end position="179"/>
    </location>
</feature>
<feature type="transmembrane region" description="Helical" evidence="7">
    <location>
        <begin position="120"/>
        <end position="142"/>
    </location>
</feature>
<feature type="transmembrane region" description="Helical" evidence="7">
    <location>
        <begin position="185"/>
        <end position="205"/>
    </location>
</feature>
<dbReference type="RefSeq" id="WP_007423599.1">
    <property type="nucleotide sequence ID" value="NC_009484.1"/>
</dbReference>
<dbReference type="InterPro" id="IPR036259">
    <property type="entry name" value="MFS_trans_sf"/>
</dbReference>
<sequence>MSDPLQPRATPRPALRGSPNHALFGATIGFFIGFGAVSLFGPTAHSFVRVMHLSPEQVGFLVAIPMLTGSLLRIPFGAWVDTTGGKLPFLILLVLSVIGIGGLYYMLLTLYPTHLGQQHYPLLLLFGALGGCGIATFSVGIGQVSYWFPKRNQGWALAAYAGFGNTSPGLVALILPLLIVFIGLWGAYLVSLGIVVAGIAAYLVLGHNAPFFQLRHEGLSREGAAAEAAACGQELFPQASALRALREAAAEWRTWALVLLYFTTFGGFLALTAWFPIYWQSFFRTTHWTAVILTAGFSLLSSLIRVPGGAWADRFGGEAVAALALLVLLAGALIMTLSGSFALSVSGELLVGAGMGVTNAAVFRLVPNYVPHAVGGAAGWVGGLGALGGFAVPPLLGHFVGTMGAAGYARGFLVYVVLAVASLALTGVLRLGPRRADPTMNPKAALSR</sequence>
<dbReference type="Proteomes" id="UP000000245">
    <property type="component" value="Chromosome"/>
</dbReference>
<gene>
    <name evidence="9" type="ordered locus">Acry_1586</name>
</gene>
<organism evidence="9 10">
    <name type="scientific">Acidiphilium cryptum (strain JF-5)</name>
    <dbReference type="NCBI Taxonomy" id="349163"/>
    <lineage>
        <taxon>Bacteria</taxon>
        <taxon>Pseudomonadati</taxon>
        <taxon>Pseudomonadota</taxon>
        <taxon>Alphaproteobacteria</taxon>
        <taxon>Acetobacterales</taxon>
        <taxon>Acidocellaceae</taxon>
        <taxon>Acidiphilium</taxon>
    </lineage>
</organism>
<dbReference type="InterPro" id="IPR044772">
    <property type="entry name" value="NO3_transporter"/>
</dbReference>
<dbReference type="Pfam" id="PF07690">
    <property type="entry name" value="MFS_1"/>
    <property type="match status" value="1"/>
</dbReference>
<dbReference type="SUPFAM" id="SSF103473">
    <property type="entry name" value="MFS general substrate transporter"/>
    <property type="match status" value="1"/>
</dbReference>
<dbReference type="GO" id="GO:0042128">
    <property type="term" value="P:nitrate assimilation"/>
    <property type="evidence" value="ECO:0007669"/>
    <property type="project" value="UniProtKB-KW"/>
</dbReference>
<comment type="similarity">
    <text evidence="2">Belongs to the major facilitator superfamily. Nitrate/nitrite porter (TC 2.A.1.8) family.</text>
</comment>
<feature type="domain" description="Major facilitator superfamily (MFS) profile" evidence="8">
    <location>
        <begin position="253"/>
        <end position="448"/>
    </location>
</feature>
<feature type="transmembrane region" description="Helical" evidence="7">
    <location>
        <begin position="87"/>
        <end position="108"/>
    </location>
</feature>
<keyword evidence="6 7" id="KW-0472">Membrane</keyword>
<evidence type="ECO:0000256" key="1">
    <source>
        <dbReference type="ARBA" id="ARBA00004141"/>
    </source>
</evidence>
<dbReference type="InterPro" id="IPR011701">
    <property type="entry name" value="MFS"/>
</dbReference>
<dbReference type="GO" id="GO:0015112">
    <property type="term" value="F:nitrate transmembrane transporter activity"/>
    <property type="evidence" value="ECO:0007669"/>
    <property type="project" value="InterPro"/>
</dbReference>
<comment type="subcellular location">
    <subcellularLocation>
        <location evidence="1">Membrane</location>
        <topology evidence="1">Multi-pass membrane protein</topology>
    </subcellularLocation>
</comment>
<evidence type="ECO:0000256" key="3">
    <source>
        <dbReference type="ARBA" id="ARBA00022692"/>
    </source>
</evidence>
<dbReference type="InterPro" id="IPR020846">
    <property type="entry name" value="MFS_dom"/>
</dbReference>
<dbReference type="PROSITE" id="PS50850">
    <property type="entry name" value="MFS"/>
    <property type="match status" value="1"/>
</dbReference>
<keyword evidence="5" id="KW-0534">Nitrate assimilation</keyword>
<keyword evidence="10" id="KW-1185">Reference proteome</keyword>
<evidence type="ECO:0000256" key="6">
    <source>
        <dbReference type="ARBA" id="ARBA00023136"/>
    </source>
</evidence>
<feature type="transmembrane region" description="Helical" evidence="7">
    <location>
        <begin position="319"/>
        <end position="343"/>
    </location>
</feature>
<dbReference type="STRING" id="349163.Acry_1586"/>
<dbReference type="EMBL" id="CP000697">
    <property type="protein sequence ID" value="ABQ30792.1"/>
    <property type="molecule type" value="Genomic_DNA"/>
</dbReference>
<feature type="transmembrane region" description="Helical" evidence="7">
    <location>
        <begin position="287"/>
        <end position="307"/>
    </location>
</feature>
<dbReference type="eggNOG" id="COG2223">
    <property type="taxonomic scope" value="Bacteria"/>
</dbReference>
<evidence type="ECO:0000256" key="7">
    <source>
        <dbReference type="SAM" id="Phobius"/>
    </source>
</evidence>
<evidence type="ECO:0000256" key="2">
    <source>
        <dbReference type="ARBA" id="ARBA00008432"/>
    </source>
</evidence>
<dbReference type="KEGG" id="acr:Acry_1586"/>
<proteinExistence type="inferred from homology"/>
<dbReference type="GO" id="GO:0016020">
    <property type="term" value="C:membrane"/>
    <property type="evidence" value="ECO:0007669"/>
    <property type="project" value="UniProtKB-SubCell"/>
</dbReference>
<protein>
    <submittedName>
        <fullName evidence="9">Major facilitator superfamily MFS_1</fullName>
    </submittedName>
</protein>
<feature type="transmembrane region" description="Helical" evidence="7">
    <location>
        <begin position="373"/>
        <end position="392"/>
    </location>
</feature>
<evidence type="ECO:0000259" key="8">
    <source>
        <dbReference type="PROSITE" id="PS50850"/>
    </source>
</evidence>
<feature type="transmembrane region" description="Helical" evidence="7">
    <location>
        <begin position="255"/>
        <end position="275"/>
    </location>
</feature>
<feature type="transmembrane region" description="Helical" evidence="7">
    <location>
        <begin position="412"/>
        <end position="431"/>
    </location>
</feature>
<evidence type="ECO:0000313" key="10">
    <source>
        <dbReference type="Proteomes" id="UP000000245"/>
    </source>
</evidence>
<feature type="transmembrane region" description="Helical" evidence="7">
    <location>
        <begin position="21"/>
        <end position="40"/>
    </location>
</feature>
<name>A5FYW0_ACICJ</name>
<dbReference type="HOGENOM" id="CLU_001265_14_0_5"/>
<reference evidence="9 10" key="1">
    <citation type="submission" date="2007-05" db="EMBL/GenBank/DDBJ databases">
        <title>Complete sequence of chromosome of Acidiphilium cryptum JF-5.</title>
        <authorList>
            <consortium name="US DOE Joint Genome Institute"/>
            <person name="Copeland A."/>
            <person name="Lucas S."/>
            <person name="Lapidus A."/>
            <person name="Barry K."/>
            <person name="Detter J.C."/>
            <person name="Glavina del Rio T."/>
            <person name="Hammon N."/>
            <person name="Israni S."/>
            <person name="Dalin E."/>
            <person name="Tice H."/>
            <person name="Pitluck S."/>
            <person name="Sims D."/>
            <person name="Brettin T."/>
            <person name="Bruce D."/>
            <person name="Han C."/>
            <person name="Schmutz J."/>
            <person name="Larimer F."/>
            <person name="Land M."/>
            <person name="Hauser L."/>
            <person name="Kyrpides N."/>
            <person name="Kim E."/>
            <person name="Magnuson T."/>
            <person name="Richardson P."/>
        </authorList>
    </citation>
    <scope>NUCLEOTIDE SEQUENCE [LARGE SCALE GENOMIC DNA]</scope>
    <source>
        <strain evidence="9 10">JF-5</strain>
    </source>
</reference>
<keyword evidence="4 7" id="KW-1133">Transmembrane helix</keyword>
<evidence type="ECO:0000313" key="9">
    <source>
        <dbReference type="EMBL" id="ABQ30792.1"/>
    </source>
</evidence>
<dbReference type="PANTHER" id="PTHR23515">
    <property type="entry name" value="HIGH-AFFINITY NITRATE TRANSPORTER 2.3"/>
    <property type="match status" value="1"/>
</dbReference>
<keyword evidence="3 7" id="KW-0812">Transmembrane</keyword>
<dbReference type="AlphaFoldDB" id="A5FYW0"/>
<feature type="transmembrane region" description="Helical" evidence="7">
    <location>
        <begin position="60"/>
        <end position="80"/>
    </location>
</feature>
<accession>A5FYW0</accession>
<dbReference type="Gene3D" id="1.20.1250.20">
    <property type="entry name" value="MFS general substrate transporter like domains"/>
    <property type="match status" value="2"/>
</dbReference>